<evidence type="ECO:0000256" key="1">
    <source>
        <dbReference type="SAM" id="MobiDB-lite"/>
    </source>
</evidence>
<name>A0ABN7RZQ5_OIKDI</name>
<feature type="compositionally biased region" description="Gly residues" evidence="1">
    <location>
        <begin position="274"/>
        <end position="287"/>
    </location>
</feature>
<proteinExistence type="predicted"/>
<dbReference type="EMBL" id="OU015568">
    <property type="protein sequence ID" value="CAG5089860.1"/>
    <property type="molecule type" value="Genomic_DNA"/>
</dbReference>
<keyword evidence="4" id="KW-1185">Reference proteome</keyword>
<evidence type="ECO:0000256" key="2">
    <source>
        <dbReference type="SAM" id="Phobius"/>
    </source>
</evidence>
<dbReference type="Proteomes" id="UP001158576">
    <property type="component" value="Chromosome PAR"/>
</dbReference>
<gene>
    <name evidence="3" type="ORF">OKIOD_LOCUS3938</name>
</gene>
<keyword evidence="2" id="KW-0472">Membrane</keyword>
<evidence type="ECO:0000313" key="4">
    <source>
        <dbReference type="Proteomes" id="UP001158576"/>
    </source>
</evidence>
<sequence>MMAPNRELHVHLSFSRQRVRVEHRAYVSPRPRAQERLTIFPSRNRVYRFGNSMQAAKASDHQGHNEGNARPVGEPAVLGYETTSFVTAQQPVPQPGCLPEPIGAGRFQAPATPSSPQATSFRRSLPRPSPKRVNNCGGAARFDLACLLVSMLASGLCGVAVYVLFASAQQCLPTLGNDVGGMSRPSNQHRRRRSLSTPDFLCSCSFDPRDNGWAISLETPNERPVCNADHYTISVNGQQVKSAADIELELARDLLDLLSAVLLKDEDENHRGDNGGSSDGSGGGSGGSLPLTTTMATVTTSRRTTTFGSGFAEINEDSDLFVDPGVTILEPFGENDIGSGDDFWGSVPEVEYTLPINDDDEV</sequence>
<accession>A0ABN7RZQ5</accession>
<reference evidence="3 4" key="1">
    <citation type="submission" date="2021-04" db="EMBL/GenBank/DDBJ databases">
        <authorList>
            <person name="Bliznina A."/>
        </authorList>
    </citation>
    <scope>NUCLEOTIDE SEQUENCE [LARGE SCALE GENOMIC DNA]</scope>
</reference>
<feature type="compositionally biased region" description="Polar residues" evidence="1">
    <location>
        <begin position="111"/>
        <end position="122"/>
    </location>
</feature>
<evidence type="ECO:0000313" key="3">
    <source>
        <dbReference type="EMBL" id="CAG5089860.1"/>
    </source>
</evidence>
<feature type="region of interest" description="Disordered" evidence="1">
    <location>
        <begin position="53"/>
        <end position="74"/>
    </location>
</feature>
<keyword evidence="2" id="KW-1133">Transmembrane helix</keyword>
<feature type="region of interest" description="Disordered" evidence="1">
    <location>
        <begin position="267"/>
        <end position="292"/>
    </location>
</feature>
<keyword evidence="2" id="KW-0812">Transmembrane</keyword>
<feature type="region of interest" description="Disordered" evidence="1">
    <location>
        <begin position="109"/>
        <end position="130"/>
    </location>
</feature>
<organism evidence="3 4">
    <name type="scientific">Oikopleura dioica</name>
    <name type="common">Tunicate</name>
    <dbReference type="NCBI Taxonomy" id="34765"/>
    <lineage>
        <taxon>Eukaryota</taxon>
        <taxon>Metazoa</taxon>
        <taxon>Chordata</taxon>
        <taxon>Tunicata</taxon>
        <taxon>Appendicularia</taxon>
        <taxon>Copelata</taxon>
        <taxon>Oikopleuridae</taxon>
        <taxon>Oikopleura</taxon>
    </lineage>
</organism>
<feature type="transmembrane region" description="Helical" evidence="2">
    <location>
        <begin position="142"/>
        <end position="165"/>
    </location>
</feature>
<protein>
    <submittedName>
        <fullName evidence="3">Oidioi.mRNA.OKI2018_I69.PAR.g12380.t1.cds</fullName>
    </submittedName>
</protein>